<evidence type="ECO:0000313" key="2">
    <source>
        <dbReference type="Proteomes" id="UP001500635"/>
    </source>
</evidence>
<keyword evidence="2" id="KW-1185">Reference proteome</keyword>
<dbReference type="RefSeq" id="WP_344997723.1">
    <property type="nucleotide sequence ID" value="NZ_BAABFR010000053.1"/>
</dbReference>
<evidence type="ECO:0000313" key="1">
    <source>
        <dbReference type="EMBL" id="GAA4396993.1"/>
    </source>
</evidence>
<proteinExistence type="predicted"/>
<name>A0ABP8JWB3_9ACTN</name>
<comment type="caution">
    <text evidence="1">The sequence shown here is derived from an EMBL/GenBank/DDBJ whole genome shotgun (WGS) entry which is preliminary data.</text>
</comment>
<gene>
    <name evidence="1" type="ORF">GCM10023147_31880</name>
</gene>
<reference evidence="2" key="1">
    <citation type="journal article" date="2019" name="Int. J. Syst. Evol. Microbiol.">
        <title>The Global Catalogue of Microorganisms (GCM) 10K type strain sequencing project: providing services to taxonomists for standard genome sequencing and annotation.</title>
        <authorList>
            <consortium name="The Broad Institute Genomics Platform"/>
            <consortium name="The Broad Institute Genome Sequencing Center for Infectious Disease"/>
            <person name="Wu L."/>
            <person name="Ma J."/>
        </authorList>
    </citation>
    <scope>NUCLEOTIDE SEQUENCE [LARGE SCALE GENOMIC DNA]</scope>
    <source>
        <strain evidence="2">JCM 17688</strain>
    </source>
</reference>
<dbReference type="Proteomes" id="UP001500635">
    <property type="component" value="Unassembled WGS sequence"/>
</dbReference>
<dbReference type="EMBL" id="BAABFR010000053">
    <property type="protein sequence ID" value="GAA4396993.1"/>
    <property type="molecule type" value="Genomic_DNA"/>
</dbReference>
<accession>A0ABP8JWB3</accession>
<organism evidence="1 2">
    <name type="scientific">Tsukamurella soli</name>
    <dbReference type="NCBI Taxonomy" id="644556"/>
    <lineage>
        <taxon>Bacteria</taxon>
        <taxon>Bacillati</taxon>
        <taxon>Actinomycetota</taxon>
        <taxon>Actinomycetes</taxon>
        <taxon>Mycobacteriales</taxon>
        <taxon>Tsukamurellaceae</taxon>
        <taxon>Tsukamurella</taxon>
    </lineage>
</organism>
<protein>
    <recommendedName>
        <fullName evidence="3">Lipoprotein</fullName>
    </recommendedName>
</protein>
<evidence type="ECO:0008006" key="3">
    <source>
        <dbReference type="Google" id="ProtNLM"/>
    </source>
</evidence>
<sequence>MAHDGGRRWLAARAVAASAAGLGLVLGAAGCGGSGSGPASASATVTLPAGFPKADVPLVPGALIAASGRTQDGTQVYSVTVQADGDGFAAARKALTDAGYVVSSEGAAGGTRTVQLTGRGYFVSVTSAAPGQATNGVPGAVNYQVSRQ</sequence>
<dbReference type="PROSITE" id="PS51257">
    <property type="entry name" value="PROKAR_LIPOPROTEIN"/>
    <property type="match status" value="1"/>
</dbReference>